<protein>
    <recommendedName>
        <fullName evidence="4">Single-stranded DNA-binding protein</fullName>
    </recommendedName>
</protein>
<dbReference type="EMBL" id="NMWU01000055">
    <property type="protein sequence ID" value="PLS29953.1"/>
    <property type="molecule type" value="Genomic_DNA"/>
</dbReference>
<proteinExistence type="predicted"/>
<evidence type="ECO:0000313" key="2">
    <source>
        <dbReference type="EMBL" id="PLS29953.1"/>
    </source>
</evidence>
<evidence type="ECO:0008006" key="4">
    <source>
        <dbReference type="Google" id="ProtNLM"/>
    </source>
</evidence>
<comment type="caution">
    <text evidence="2">The sequence shown here is derived from an EMBL/GenBank/DDBJ whole genome shotgun (WGS) entry which is preliminary data.</text>
</comment>
<dbReference type="Gene3D" id="2.40.50.140">
    <property type="entry name" value="Nucleic acid-binding proteins"/>
    <property type="match status" value="1"/>
</dbReference>
<feature type="region of interest" description="Disordered" evidence="1">
    <location>
        <begin position="129"/>
        <end position="154"/>
    </location>
</feature>
<dbReference type="InterPro" id="IPR012340">
    <property type="entry name" value="NA-bd_OB-fold"/>
</dbReference>
<dbReference type="OrthoDB" id="9809878at2"/>
<organism evidence="2 3">
    <name type="scientific">Bifidobacterium margollesii</name>
    <dbReference type="NCBI Taxonomy" id="2020964"/>
    <lineage>
        <taxon>Bacteria</taxon>
        <taxon>Bacillati</taxon>
        <taxon>Actinomycetota</taxon>
        <taxon>Actinomycetes</taxon>
        <taxon>Bifidobacteriales</taxon>
        <taxon>Bifidobacteriaceae</taxon>
        <taxon>Bifidobacterium</taxon>
    </lineage>
</organism>
<reference evidence="2 3" key="1">
    <citation type="submission" date="2017-07" db="EMBL/GenBank/DDBJ databases">
        <title>Bifidobacterium novel species.</title>
        <authorList>
            <person name="Lugli G.A."/>
            <person name="Milani C."/>
            <person name="Duranti S."/>
            <person name="Mangifesta M."/>
        </authorList>
    </citation>
    <scope>NUCLEOTIDE SEQUENCE [LARGE SCALE GENOMIC DNA]</scope>
    <source>
        <strain evidence="3">Uis1B</strain>
    </source>
</reference>
<name>A0A2N5J6X4_9BIFI</name>
<evidence type="ECO:0000256" key="1">
    <source>
        <dbReference type="SAM" id="MobiDB-lite"/>
    </source>
</evidence>
<dbReference type="AlphaFoldDB" id="A0A2N5J6X4"/>
<dbReference type="RefSeq" id="WP_101618360.1">
    <property type="nucleotide sequence ID" value="NZ_NMWU01000055.1"/>
</dbReference>
<evidence type="ECO:0000313" key="3">
    <source>
        <dbReference type="Proteomes" id="UP000235050"/>
    </source>
</evidence>
<keyword evidence="3" id="KW-1185">Reference proteome</keyword>
<feature type="compositionally biased region" description="Basic and acidic residues" evidence="1">
    <location>
        <begin position="142"/>
        <end position="154"/>
    </location>
</feature>
<dbReference type="Proteomes" id="UP000235050">
    <property type="component" value="Unassembled WGS sequence"/>
</dbReference>
<gene>
    <name evidence="2" type="ORF">Uis1B_2221</name>
</gene>
<sequence>MSALTGGIVVSGNLAAPPACFPARDGMPAMSDMRLLTRRRRRDPATGEWVTLDEPALTIVRCYRSMADTVARLAESGGLPVGAPLIVVGAVADSPELWFRDDGAAQAANLMIGERIGLDLIAMRRREDARARTGGGTVTDGTRTEEDTGGRTVA</sequence>
<accession>A0A2N5J6X4</accession>